<organism evidence="8 9">
    <name type="scientific">Phototrophicus methaneseepsis</name>
    <dbReference type="NCBI Taxonomy" id="2710758"/>
    <lineage>
        <taxon>Bacteria</taxon>
        <taxon>Bacillati</taxon>
        <taxon>Chloroflexota</taxon>
        <taxon>Candidatus Thermofontia</taxon>
        <taxon>Phototrophicales</taxon>
        <taxon>Phototrophicaceae</taxon>
        <taxon>Phototrophicus</taxon>
    </lineage>
</organism>
<evidence type="ECO:0000256" key="5">
    <source>
        <dbReference type="ARBA" id="ARBA00023004"/>
    </source>
</evidence>
<evidence type="ECO:0000256" key="7">
    <source>
        <dbReference type="RuleBase" id="RU000461"/>
    </source>
</evidence>
<dbReference type="PANTHER" id="PTHR46696">
    <property type="entry name" value="P450, PUTATIVE (EUROFUNG)-RELATED"/>
    <property type="match status" value="1"/>
</dbReference>
<dbReference type="InterPro" id="IPR002397">
    <property type="entry name" value="Cyt_P450_B"/>
</dbReference>
<evidence type="ECO:0000313" key="8">
    <source>
        <dbReference type="EMBL" id="QPC82883.1"/>
    </source>
</evidence>
<accession>A0A7S8E9T2</accession>
<keyword evidence="6 7" id="KW-0503">Monooxygenase</keyword>
<dbReference type="Proteomes" id="UP000594468">
    <property type="component" value="Chromosome"/>
</dbReference>
<dbReference type="CDD" id="cd11029">
    <property type="entry name" value="CYP107-like"/>
    <property type="match status" value="1"/>
</dbReference>
<keyword evidence="3 7" id="KW-0479">Metal-binding</keyword>
<dbReference type="FunFam" id="1.10.630.10:FF:000018">
    <property type="entry name" value="Cytochrome P450 monooxygenase"/>
    <property type="match status" value="1"/>
</dbReference>
<gene>
    <name evidence="8" type="ORF">G4Y79_00495</name>
</gene>
<dbReference type="AlphaFoldDB" id="A0A7S8E9T2"/>
<evidence type="ECO:0000256" key="3">
    <source>
        <dbReference type="ARBA" id="ARBA00022723"/>
    </source>
</evidence>
<evidence type="ECO:0000256" key="1">
    <source>
        <dbReference type="ARBA" id="ARBA00010617"/>
    </source>
</evidence>
<dbReference type="PANTHER" id="PTHR46696:SF1">
    <property type="entry name" value="CYTOCHROME P450 YJIB-RELATED"/>
    <property type="match status" value="1"/>
</dbReference>
<keyword evidence="9" id="KW-1185">Reference proteome</keyword>
<keyword evidence="5 7" id="KW-0408">Iron</keyword>
<dbReference type="GO" id="GO:0005506">
    <property type="term" value="F:iron ion binding"/>
    <property type="evidence" value="ECO:0007669"/>
    <property type="project" value="InterPro"/>
</dbReference>
<dbReference type="InterPro" id="IPR017972">
    <property type="entry name" value="Cyt_P450_CS"/>
</dbReference>
<dbReference type="InterPro" id="IPR036396">
    <property type="entry name" value="Cyt_P450_sf"/>
</dbReference>
<dbReference type="EMBL" id="CP062983">
    <property type="protein sequence ID" value="QPC82883.1"/>
    <property type="molecule type" value="Genomic_DNA"/>
</dbReference>
<name>A0A7S8E9T2_9CHLR</name>
<evidence type="ECO:0000256" key="6">
    <source>
        <dbReference type="ARBA" id="ARBA00023033"/>
    </source>
</evidence>
<proteinExistence type="inferred from homology"/>
<dbReference type="Pfam" id="PF00067">
    <property type="entry name" value="p450"/>
    <property type="match status" value="1"/>
</dbReference>
<dbReference type="GO" id="GO:0020037">
    <property type="term" value="F:heme binding"/>
    <property type="evidence" value="ECO:0007669"/>
    <property type="project" value="InterPro"/>
</dbReference>
<dbReference type="SUPFAM" id="SSF48264">
    <property type="entry name" value="Cytochrome P450"/>
    <property type="match status" value="1"/>
</dbReference>
<protein>
    <submittedName>
        <fullName evidence="8">Cytochrome P450</fullName>
    </submittedName>
</protein>
<keyword evidence="4 7" id="KW-0560">Oxidoreductase</keyword>
<dbReference type="KEGG" id="pmet:G4Y79_00495"/>
<keyword evidence="2 7" id="KW-0349">Heme</keyword>
<reference evidence="8 9" key="1">
    <citation type="submission" date="2020-02" db="EMBL/GenBank/DDBJ databases">
        <authorList>
            <person name="Zheng R.K."/>
            <person name="Sun C.M."/>
        </authorList>
    </citation>
    <scope>NUCLEOTIDE SEQUENCE [LARGE SCALE GENOMIC DNA]</scope>
    <source>
        <strain evidence="9">rifampicinis</strain>
    </source>
</reference>
<evidence type="ECO:0000313" key="9">
    <source>
        <dbReference type="Proteomes" id="UP000594468"/>
    </source>
</evidence>
<evidence type="ECO:0000256" key="4">
    <source>
        <dbReference type="ARBA" id="ARBA00023002"/>
    </source>
</evidence>
<sequence length="405" mass="45835">MATHTQMQYPLFSTATRANPQAVYNQMREHDPIWAGYGPNSGNRIWFFVDYEDVVAVLKNDKQFIKDARNLPPEVARRYTSDTPDPVFDAINRHLLGLDAPDHTRLRRLVHKVFTPRAIQALIPRIQAIADELLDQMAGQNEADLINAFTFPLPITVIAEMLGVEAAKRDQFKEWTTELLFGTDFEKSRIAAMSFVMYINELIERREHEDTGDILSGLVRAEEEGDKLNREELVSMVFLLLVAGHETTVNLMGNGMLTLMQHPQQFEMLKQQPDLMKSAVEEMLRYNGPVETPTTRLALETIDYKGHRIECGDVVLPSLLGANRDPLVFDDPNTFDITRSQNPHVAFGLGVHYCVGAPLARLEATIALTSLIARYPDMQLNTPVEALEWNPSLLIHGMKALPVRY</sequence>
<comment type="similarity">
    <text evidence="1 7">Belongs to the cytochrome P450 family.</text>
</comment>
<dbReference type="PRINTS" id="PR00359">
    <property type="entry name" value="BP450"/>
</dbReference>
<dbReference type="GO" id="GO:0016705">
    <property type="term" value="F:oxidoreductase activity, acting on paired donors, with incorporation or reduction of molecular oxygen"/>
    <property type="evidence" value="ECO:0007669"/>
    <property type="project" value="InterPro"/>
</dbReference>
<evidence type="ECO:0000256" key="2">
    <source>
        <dbReference type="ARBA" id="ARBA00022617"/>
    </source>
</evidence>
<dbReference type="PROSITE" id="PS00086">
    <property type="entry name" value="CYTOCHROME_P450"/>
    <property type="match status" value="1"/>
</dbReference>
<dbReference type="Gene3D" id="1.10.630.10">
    <property type="entry name" value="Cytochrome P450"/>
    <property type="match status" value="1"/>
</dbReference>
<dbReference type="InterPro" id="IPR001128">
    <property type="entry name" value="Cyt_P450"/>
</dbReference>
<dbReference type="PRINTS" id="PR00385">
    <property type="entry name" value="P450"/>
</dbReference>
<dbReference type="GO" id="GO:0004497">
    <property type="term" value="F:monooxygenase activity"/>
    <property type="evidence" value="ECO:0007669"/>
    <property type="project" value="UniProtKB-KW"/>
</dbReference>
<dbReference type="RefSeq" id="WP_195170952.1">
    <property type="nucleotide sequence ID" value="NZ_CP062983.1"/>
</dbReference>